<gene>
    <name evidence="1" type="ORF">CDAR_535831</name>
</gene>
<keyword evidence="2" id="KW-1185">Reference proteome</keyword>
<dbReference type="EMBL" id="BPLQ01004902">
    <property type="protein sequence ID" value="GIY11395.1"/>
    <property type="molecule type" value="Genomic_DNA"/>
</dbReference>
<evidence type="ECO:0000313" key="1">
    <source>
        <dbReference type="EMBL" id="GIY11395.1"/>
    </source>
</evidence>
<name>A0AAV4QQB8_9ARAC</name>
<dbReference type="AlphaFoldDB" id="A0AAV4QQB8"/>
<accession>A0AAV4QQB8</accession>
<dbReference type="Proteomes" id="UP001054837">
    <property type="component" value="Unassembled WGS sequence"/>
</dbReference>
<reference evidence="1 2" key="1">
    <citation type="submission" date="2021-06" db="EMBL/GenBank/DDBJ databases">
        <title>Caerostris darwini draft genome.</title>
        <authorList>
            <person name="Kono N."/>
            <person name="Arakawa K."/>
        </authorList>
    </citation>
    <scope>NUCLEOTIDE SEQUENCE [LARGE SCALE GENOMIC DNA]</scope>
</reference>
<organism evidence="1 2">
    <name type="scientific">Caerostris darwini</name>
    <dbReference type="NCBI Taxonomy" id="1538125"/>
    <lineage>
        <taxon>Eukaryota</taxon>
        <taxon>Metazoa</taxon>
        <taxon>Ecdysozoa</taxon>
        <taxon>Arthropoda</taxon>
        <taxon>Chelicerata</taxon>
        <taxon>Arachnida</taxon>
        <taxon>Araneae</taxon>
        <taxon>Araneomorphae</taxon>
        <taxon>Entelegynae</taxon>
        <taxon>Araneoidea</taxon>
        <taxon>Araneidae</taxon>
        <taxon>Caerostris</taxon>
    </lineage>
</organism>
<evidence type="ECO:0000313" key="2">
    <source>
        <dbReference type="Proteomes" id="UP001054837"/>
    </source>
</evidence>
<proteinExistence type="predicted"/>
<sequence length="138" mass="15168">MDSNAFWPIQKSVKSMPGDIQNPSAYPFNLLLMFTFLIELADTFYFSKGPFSLGLIESFSCADSKQSRFECLIHISRAGEREMIPCAHSGKAAHESESENAILSQTDGKVMSTINNGIPSVIFPGPNVVHPLVMNVRA</sequence>
<protein>
    <submittedName>
        <fullName evidence="1">Uncharacterized protein</fullName>
    </submittedName>
</protein>
<comment type="caution">
    <text evidence="1">The sequence shown here is derived from an EMBL/GenBank/DDBJ whole genome shotgun (WGS) entry which is preliminary data.</text>
</comment>